<evidence type="ECO:0000259" key="4">
    <source>
        <dbReference type="Pfam" id="PF00535"/>
    </source>
</evidence>
<dbReference type="Proteomes" id="UP000007590">
    <property type="component" value="Chromosome"/>
</dbReference>
<dbReference type="EMBL" id="CP003349">
    <property type="protein sequence ID" value="AFD06905.1"/>
    <property type="molecule type" value="Genomic_DNA"/>
</dbReference>
<organism evidence="5 6">
    <name type="scientific">Solitalea canadensis (strain ATCC 29591 / DSM 3403 / JCM 21819 / LMG 8368 / NBRC 15130 / NCIMB 12057 / USAM 9D)</name>
    <name type="common">Flexibacter canadensis</name>
    <dbReference type="NCBI Taxonomy" id="929556"/>
    <lineage>
        <taxon>Bacteria</taxon>
        <taxon>Pseudomonadati</taxon>
        <taxon>Bacteroidota</taxon>
        <taxon>Sphingobacteriia</taxon>
        <taxon>Sphingobacteriales</taxon>
        <taxon>Sphingobacteriaceae</taxon>
        <taxon>Solitalea</taxon>
    </lineage>
</organism>
<dbReference type="InterPro" id="IPR029044">
    <property type="entry name" value="Nucleotide-diphossugar_trans"/>
</dbReference>
<dbReference type="AlphaFoldDB" id="H8KW02"/>
<accession>H8KW02</accession>
<proteinExistence type="inferred from homology"/>
<name>H8KW02_SOLCM</name>
<protein>
    <submittedName>
        <fullName evidence="5">Putative glycosyltransferase</fullName>
    </submittedName>
</protein>
<evidence type="ECO:0000313" key="6">
    <source>
        <dbReference type="Proteomes" id="UP000007590"/>
    </source>
</evidence>
<keyword evidence="2" id="KW-0328">Glycosyltransferase</keyword>
<evidence type="ECO:0000256" key="2">
    <source>
        <dbReference type="ARBA" id="ARBA00022676"/>
    </source>
</evidence>
<dbReference type="CDD" id="cd04186">
    <property type="entry name" value="GT_2_like_c"/>
    <property type="match status" value="1"/>
</dbReference>
<dbReference type="InterPro" id="IPR001173">
    <property type="entry name" value="Glyco_trans_2-like"/>
</dbReference>
<reference evidence="5" key="1">
    <citation type="submission" date="2012-02" db="EMBL/GenBank/DDBJ databases">
        <title>The complete genome of Solitalea canadensis DSM 3403.</title>
        <authorList>
            <consortium name="US DOE Joint Genome Institute (JGI-PGF)"/>
            <person name="Lucas S."/>
            <person name="Copeland A."/>
            <person name="Lapidus A."/>
            <person name="Glavina del Rio T."/>
            <person name="Dalin E."/>
            <person name="Tice H."/>
            <person name="Bruce D."/>
            <person name="Goodwin L."/>
            <person name="Pitluck S."/>
            <person name="Peters L."/>
            <person name="Ovchinnikova G."/>
            <person name="Lu M."/>
            <person name="Kyrpides N."/>
            <person name="Mavromatis K."/>
            <person name="Ivanova N."/>
            <person name="Brettin T."/>
            <person name="Detter J.C."/>
            <person name="Han C."/>
            <person name="Larimer F."/>
            <person name="Land M."/>
            <person name="Hauser L."/>
            <person name="Markowitz V."/>
            <person name="Cheng J.-F."/>
            <person name="Hugenholtz P."/>
            <person name="Woyke T."/>
            <person name="Wu D."/>
            <person name="Spring S."/>
            <person name="Schroeder M."/>
            <person name="Kopitz M."/>
            <person name="Brambilla E."/>
            <person name="Klenk H.-P."/>
            <person name="Eisen J.A."/>
        </authorList>
    </citation>
    <scope>NUCLEOTIDE SEQUENCE</scope>
    <source>
        <strain evidence="5">DSM 3403</strain>
    </source>
</reference>
<dbReference type="SUPFAM" id="SSF53448">
    <property type="entry name" value="Nucleotide-diphospho-sugar transferases"/>
    <property type="match status" value="1"/>
</dbReference>
<feature type="domain" description="Glycosyltransferase 2-like" evidence="4">
    <location>
        <begin position="7"/>
        <end position="127"/>
    </location>
</feature>
<dbReference type="eggNOG" id="COG1216">
    <property type="taxonomic scope" value="Bacteria"/>
</dbReference>
<keyword evidence="6" id="KW-1185">Reference proteome</keyword>
<dbReference type="PANTHER" id="PTHR43179">
    <property type="entry name" value="RHAMNOSYLTRANSFERASE WBBL"/>
    <property type="match status" value="1"/>
</dbReference>
<dbReference type="PANTHER" id="PTHR43179:SF12">
    <property type="entry name" value="GALACTOFURANOSYLTRANSFERASE GLFT2"/>
    <property type="match status" value="1"/>
</dbReference>
<dbReference type="KEGG" id="scn:Solca_1844"/>
<dbReference type="GO" id="GO:0016757">
    <property type="term" value="F:glycosyltransferase activity"/>
    <property type="evidence" value="ECO:0007669"/>
    <property type="project" value="UniProtKB-KW"/>
</dbReference>
<dbReference type="HOGENOM" id="CLU_023845_4_0_10"/>
<evidence type="ECO:0000256" key="3">
    <source>
        <dbReference type="ARBA" id="ARBA00022679"/>
    </source>
</evidence>
<sequence>MQPKVAVVILNWNGKHFLEQFLPSVLNTTYSNLEIVVGDNASTDDSVAYVQANYPSVTILQNDNNYGYAGGYNKILESVNADYIVLLNSDVEVTPDWIEPVIDLMESDELIAVAQPKLKSYHQKNYFEYAGAAGGFIDQFGYPFCRGRIFDSVEEDNGQYNNVSEIFWASGAAMFIKKKHFDLVNGLDSDLFAHMEEIDLCWRLKNLGYKVVYCPDSEVFHVGGGTLQAESPFKTYLNFRNNLIILCKNLPTSKVFGVLFVRFWLDLLAWFKFLTSGKFKNAFSINKAHTHFLLHLTKWTNKRVEQKNKPNTSGFWQNSIVWAYFVKRKKCFSKIVREV</sequence>
<evidence type="ECO:0000256" key="1">
    <source>
        <dbReference type="ARBA" id="ARBA00006739"/>
    </source>
</evidence>
<keyword evidence="3 5" id="KW-0808">Transferase</keyword>
<gene>
    <name evidence="5" type="ordered locus">Solca_1844</name>
</gene>
<dbReference type="Gene3D" id="3.90.550.10">
    <property type="entry name" value="Spore Coat Polysaccharide Biosynthesis Protein SpsA, Chain A"/>
    <property type="match status" value="1"/>
</dbReference>
<dbReference type="OrthoDB" id="9771846at2"/>
<dbReference type="RefSeq" id="WP_014680132.1">
    <property type="nucleotide sequence ID" value="NC_017770.1"/>
</dbReference>
<dbReference type="Pfam" id="PF00535">
    <property type="entry name" value="Glycos_transf_2"/>
    <property type="match status" value="1"/>
</dbReference>
<evidence type="ECO:0000313" key="5">
    <source>
        <dbReference type="EMBL" id="AFD06905.1"/>
    </source>
</evidence>
<dbReference type="STRING" id="929556.Solca_1844"/>
<comment type="similarity">
    <text evidence="1">Belongs to the glycosyltransferase 2 family.</text>
</comment>